<dbReference type="Proteomes" id="UP001295469">
    <property type="component" value="Chromosome C07"/>
</dbReference>
<dbReference type="EMBL" id="HG994371">
    <property type="protein sequence ID" value="CAF1953300.1"/>
    <property type="molecule type" value="Genomic_DNA"/>
</dbReference>
<proteinExistence type="predicted"/>
<dbReference type="AlphaFoldDB" id="A0A816LSK0"/>
<evidence type="ECO:0000313" key="1">
    <source>
        <dbReference type="EMBL" id="CAF1953300.1"/>
    </source>
</evidence>
<name>A0A816LSK0_BRANA</name>
<accession>A0A816LSK0</accession>
<protein>
    <submittedName>
        <fullName evidence="1">(rape) hypothetical protein</fullName>
    </submittedName>
</protein>
<gene>
    <name evidence="1" type="ORF">DARMORV10_C07P06330.1</name>
</gene>
<reference evidence="1" key="1">
    <citation type="submission" date="2021-01" db="EMBL/GenBank/DDBJ databases">
        <authorList>
            <consortium name="Genoscope - CEA"/>
            <person name="William W."/>
        </authorList>
    </citation>
    <scope>NUCLEOTIDE SEQUENCE</scope>
</reference>
<organism evidence="1">
    <name type="scientific">Brassica napus</name>
    <name type="common">Rape</name>
    <dbReference type="NCBI Taxonomy" id="3708"/>
    <lineage>
        <taxon>Eukaryota</taxon>
        <taxon>Viridiplantae</taxon>
        <taxon>Streptophyta</taxon>
        <taxon>Embryophyta</taxon>
        <taxon>Tracheophyta</taxon>
        <taxon>Spermatophyta</taxon>
        <taxon>Magnoliopsida</taxon>
        <taxon>eudicotyledons</taxon>
        <taxon>Gunneridae</taxon>
        <taxon>Pentapetalae</taxon>
        <taxon>rosids</taxon>
        <taxon>malvids</taxon>
        <taxon>Brassicales</taxon>
        <taxon>Brassicaceae</taxon>
        <taxon>Brassiceae</taxon>
        <taxon>Brassica</taxon>
    </lineage>
</organism>
<sequence>MATSFEVKDLQKNRFTHPLSLSILHLEPFPRRDSNHHCNKISSLKPTGGERGVNGVESALLCSQGDPRISGSLPEMEFPFGLIPVVAVVEQGRIQKRILDLVNQGKILSVKKILNKATCEKLAVEATKKELRQSVHLAGSQTYKEEYMLDIIQVMVLFSSWQNTKKHCRAPISTYVIWSFSGLKRESSHTHSVENVVLTRV</sequence>